<feature type="domain" description="Nicotinate/nicotinamide phosphoribosyltransferase" evidence="9">
    <location>
        <begin position="183"/>
        <end position="438"/>
    </location>
</feature>
<evidence type="ECO:0000256" key="4">
    <source>
        <dbReference type="ARBA" id="ARBA00022679"/>
    </source>
</evidence>
<accession>A0AAX4QG06</accession>
<comment type="catalytic activity">
    <reaction evidence="8">
        <text>beta-nicotinamide D-ribonucleotide + diphosphate = 5-phospho-alpha-D-ribose 1-diphosphate + nicotinamide + H(+)</text>
        <dbReference type="Rhea" id="RHEA:16149"/>
        <dbReference type="ChEBI" id="CHEBI:14649"/>
        <dbReference type="ChEBI" id="CHEBI:15378"/>
        <dbReference type="ChEBI" id="CHEBI:17154"/>
        <dbReference type="ChEBI" id="CHEBI:33019"/>
        <dbReference type="ChEBI" id="CHEBI:58017"/>
        <dbReference type="EC" id="2.4.2.12"/>
    </reaction>
    <physiologicalReaction direction="right-to-left" evidence="8">
        <dbReference type="Rhea" id="RHEA:16151"/>
    </physiologicalReaction>
</comment>
<dbReference type="InterPro" id="IPR041525">
    <property type="entry name" value="N/Namide_PRibTrfase"/>
</dbReference>
<dbReference type="GO" id="GO:0009435">
    <property type="term" value="P:NAD+ biosynthetic process"/>
    <property type="evidence" value="ECO:0007669"/>
    <property type="project" value="InterPro"/>
</dbReference>
<reference evidence="11" key="1">
    <citation type="submission" date="2024-03" db="EMBL/GenBank/DDBJ databases">
        <authorList>
            <person name="Lin W."/>
            <person name="Li D."/>
            <person name="Tong Y."/>
        </authorList>
    </citation>
    <scope>NUCLEOTIDE SEQUENCE</scope>
</reference>
<dbReference type="GO" id="GO:0047280">
    <property type="term" value="F:nicotinamide phosphoribosyltransferase activity"/>
    <property type="evidence" value="ECO:0007669"/>
    <property type="project" value="UniProtKB-EC"/>
</dbReference>
<comment type="pathway">
    <text evidence="5">Cofactor biosynthesis; NAD(+) biosynthesis; nicotinamide D-ribonucleotide from 5-phospho-alpha-D-ribose 1-diphosphate and nicotinamide: step 1/1.</text>
</comment>
<keyword evidence="2" id="KW-0662">Pyridine nucleotide biosynthesis</keyword>
<dbReference type="PANTHER" id="PTHR43816">
    <property type="entry name" value="NICOTINAMIDE PHOSPHORIBOSYLTRANSFERASE"/>
    <property type="match status" value="1"/>
</dbReference>
<dbReference type="InterPro" id="IPR036068">
    <property type="entry name" value="Nicotinate_pribotase-like_C"/>
</dbReference>
<evidence type="ECO:0000313" key="12">
    <source>
        <dbReference type="Proteomes" id="UP001459105"/>
    </source>
</evidence>
<protein>
    <recommendedName>
        <fullName evidence="7">Nicotinamide phosphoribosyltransferase</fullName>
        <ecNumber evidence="6">2.4.2.12</ecNumber>
    </recommendedName>
</protein>
<evidence type="ECO:0000313" key="11">
    <source>
        <dbReference type="EMBL" id="XAI95469.1"/>
    </source>
</evidence>
<evidence type="ECO:0000256" key="1">
    <source>
        <dbReference type="ARBA" id="ARBA00010897"/>
    </source>
</evidence>
<keyword evidence="4" id="KW-0808">Transferase</keyword>
<evidence type="ECO:0000256" key="3">
    <source>
        <dbReference type="ARBA" id="ARBA00022676"/>
    </source>
</evidence>
<evidence type="ECO:0000259" key="9">
    <source>
        <dbReference type="Pfam" id="PF04095"/>
    </source>
</evidence>
<dbReference type="NCBIfam" id="NF006629">
    <property type="entry name" value="PRK09198.1"/>
    <property type="match status" value="1"/>
</dbReference>
<dbReference type="SUPFAM" id="SSF51690">
    <property type="entry name" value="Nicotinate/Quinolinate PRTase C-terminal domain-like"/>
    <property type="match status" value="1"/>
</dbReference>
<dbReference type="PANTHER" id="PTHR43816:SF1">
    <property type="entry name" value="NICOTINAMIDE PHOSPHORIBOSYLTRANSFERASE"/>
    <property type="match status" value="1"/>
</dbReference>
<feature type="domain" description="Nicotinamide phosphoribosyltransferase N-terminal" evidence="10">
    <location>
        <begin position="10"/>
        <end position="110"/>
    </location>
</feature>
<evidence type="ECO:0000259" key="10">
    <source>
        <dbReference type="Pfam" id="PF18127"/>
    </source>
</evidence>
<proteinExistence type="inferred from homology"/>
<organism evidence="11 12">
    <name type="scientific">Microcystis phage Mvi-JY20</name>
    <dbReference type="NCBI Taxonomy" id="3128146"/>
    <lineage>
        <taxon>Viruses</taxon>
        <taxon>Duplodnaviria</taxon>
        <taxon>Heunggongvirae</taxon>
        <taxon>Uroviricota</taxon>
        <taxon>Caudoviricetes</taxon>
    </lineage>
</organism>
<dbReference type="PIRSF" id="PIRSF005943">
    <property type="entry name" value="NMPRT"/>
    <property type="match status" value="1"/>
</dbReference>
<dbReference type="InterPro" id="IPR041529">
    <property type="entry name" value="DUF5598"/>
</dbReference>
<name>A0AAX4QG06_9CAUD</name>
<comment type="similarity">
    <text evidence="1">Belongs to the NAPRTase family.</text>
</comment>
<evidence type="ECO:0000256" key="8">
    <source>
        <dbReference type="ARBA" id="ARBA00047835"/>
    </source>
</evidence>
<evidence type="ECO:0000256" key="5">
    <source>
        <dbReference type="ARBA" id="ARBA00035007"/>
    </source>
</evidence>
<dbReference type="InterPro" id="IPR016471">
    <property type="entry name" value="Nicotinamide_PRibTrfase"/>
</dbReference>
<dbReference type="Proteomes" id="UP001459105">
    <property type="component" value="Segment"/>
</dbReference>
<dbReference type="Pfam" id="PF04095">
    <property type="entry name" value="NAPRTase"/>
    <property type="match status" value="1"/>
</dbReference>
<dbReference type="Pfam" id="PF18127">
    <property type="entry name" value="NAMPT_N"/>
    <property type="match status" value="1"/>
</dbReference>
<keyword evidence="3 11" id="KW-0328">Glycosyltransferase</keyword>
<sequence>MIFRTPFQFVDSYKLSHWLQYPDNVGKVYSNFTPRKPIDPARSMFVFFGLQAFLSKLDSVFCHQFFILPQSIAVSDYAEFYEAFFGHEPEQQLLDKVAELHQYGTLPLEIRALPEGTVVPHGVPVLTVVNTDDRFAWVTNFIESWMSSELWGPCTSATTAMMYRAKFDHYARLTSDQDFMPAFQGHDFSFRGMFGLEAASMSAAAHLLSFNGTDGCPAFSWIGQYYPGDNGFLGTSVPATEHSVMCAGGKEDERETFLRLMELQPTGILSVVSDTWDFWHVVTKILPSIKNEIMARDGKLVIRPDSSPKTPVEIICGDPEAEDGSPERKGLIRCLHEVFGAEKNSKGYWQLDSHIGAIYGDSITFEYQDRILEGLKQKGYSSTNVVLGIGSYTYTYVTRDTHGCAMKATAVVLKDGTIVPIYKAPKTDKGGKKSHRGILAVVERDGWLDVLQDCPTFDTPGDLLEPVYREGQLLRTQSFADVRNVLAKYVQVKQ</sequence>
<evidence type="ECO:0000256" key="7">
    <source>
        <dbReference type="ARBA" id="ARBA00035036"/>
    </source>
</evidence>
<dbReference type="Gene3D" id="3.20.20.70">
    <property type="entry name" value="Aldolase class I"/>
    <property type="match status" value="1"/>
</dbReference>
<dbReference type="EMBL" id="PP438412">
    <property type="protein sequence ID" value="XAI95469.1"/>
    <property type="molecule type" value="Genomic_DNA"/>
</dbReference>
<evidence type="ECO:0000256" key="2">
    <source>
        <dbReference type="ARBA" id="ARBA00022642"/>
    </source>
</evidence>
<dbReference type="InterPro" id="IPR013785">
    <property type="entry name" value="Aldolase_TIM"/>
</dbReference>
<dbReference type="EC" id="2.4.2.12" evidence="6"/>
<evidence type="ECO:0000256" key="6">
    <source>
        <dbReference type="ARBA" id="ARBA00035024"/>
    </source>
</evidence>